<dbReference type="EMBL" id="BQNB010020534">
    <property type="protein sequence ID" value="GJT97027.1"/>
    <property type="molecule type" value="Genomic_DNA"/>
</dbReference>
<feature type="compositionally biased region" description="Low complexity" evidence="1">
    <location>
        <begin position="196"/>
        <end position="209"/>
    </location>
</feature>
<evidence type="ECO:0000256" key="1">
    <source>
        <dbReference type="SAM" id="MobiDB-lite"/>
    </source>
</evidence>
<protein>
    <submittedName>
        <fullName evidence="2">Uncharacterized protein</fullName>
    </submittedName>
</protein>
<sequence length="258" mass="28505">MQHASTKIFKEHKNLRNELNELKSITKTWLNSSKQVNQCISEQIPSQKKRILRVDQLTKDPSSSGHKDLVFIKSSFYNTKASIPGVERPWLSEAEGFILPNHDTGRILLAKSQRNLTDPPVSIIDSSETEYDSADESSVCSTSFPSLEKPGDAESVSGPKTVKTALKSISIFKTEALKGIIPNEPSSAPAQENKKASASNSNSGPAENSKNVKTTDYLHLATVIKELNDLKLQVRKNQSSQSRDKLVSQNTLQNKKKT</sequence>
<reference evidence="2" key="2">
    <citation type="submission" date="2022-01" db="EMBL/GenBank/DDBJ databases">
        <authorList>
            <person name="Yamashiro T."/>
            <person name="Shiraishi A."/>
            <person name="Satake H."/>
            <person name="Nakayama K."/>
        </authorList>
    </citation>
    <scope>NUCLEOTIDE SEQUENCE</scope>
</reference>
<feature type="region of interest" description="Disordered" evidence="1">
    <location>
        <begin position="181"/>
        <end position="214"/>
    </location>
</feature>
<feature type="compositionally biased region" description="Polar residues" evidence="1">
    <location>
        <begin position="136"/>
        <end position="145"/>
    </location>
</feature>
<comment type="caution">
    <text evidence="2">The sequence shown here is derived from an EMBL/GenBank/DDBJ whole genome shotgun (WGS) entry which is preliminary data.</text>
</comment>
<gene>
    <name evidence="2" type="ORF">Tco_1092545</name>
</gene>
<proteinExistence type="predicted"/>
<dbReference type="Proteomes" id="UP001151760">
    <property type="component" value="Unassembled WGS sequence"/>
</dbReference>
<name>A0ABQ5ICK9_9ASTR</name>
<reference evidence="2" key="1">
    <citation type="journal article" date="2022" name="Int. J. Mol. Sci.">
        <title>Draft Genome of Tanacetum Coccineum: Genomic Comparison of Closely Related Tanacetum-Family Plants.</title>
        <authorList>
            <person name="Yamashiro T."/>
            <person name="Shiraishi A."/>
            <person name="Nakayama K."/>
            <person name="Satake H."/>
        </authorList>
    </citation>
    <scope>NUCLEOTIDE SEQUENCE</scope>
</reference>
<evidence type="ECO:0000313" key="3">
    <source>
        <dbReference type="Proteomes" id="UP001151760"/>
    </source>
</evidence>
<accession>A0ABQ5ICK9</accession>
<feature type="region of interest" description="Disordered" evidence="1">
    <location>
        <begin position="235"/>
        <end position="258"/>
    </location>
</feature>
<evidence type="ECO:0000313" key="2">
    <source>
        <dbReference type="EMBL" id="GJT97027.1"/>
    </source>
</evidence>
<organism evidence="2 3">
    <name type="scientific">Tanacetum coccineum</name>
    <dbReference type="NCBI Taxonomy" id="301880"/>
    <lineage>
        <taxon>Eukaryota</taxon>
        <taxon>Viridiplantae</taxon>
        <taxon>Streptophyta</taxon>
        <taxon>Embryophyta</taxon>
        <taxon>Tracheophyta</taxon>
        <taxon>Spermatophyta</taxon>
        <taxon>Magnoliopsida</taxon>
        <taxon>eudicotyledons</taxon>
        <taxon>Gunneridae</taxon>
        <taxon>Pentapetalae</taxon>
        <taxon>asterids</taxon>
        <taxon>campanulids</taxon>
        <taxon>Asterales</taxon>
        <taxon>Asteraceae</taxon>
        <taxon>Asteroideae</taxon>
        <taxon>Anthemideae</taxon>
        <taxon>Anthemidinae</taxon>
        <taxon>Tanacetum</taxon>
    </lineage>
</organism>
<feature type="region of interest" description="Disordered" evidence="1">
    <location>
        <begin position="118"/>
        <end position="159"/>
    </location>
</feature>
<keyword evidence="3" id="KW-1185">Reference proteome</keyword>